<feature type="region of interest" description="Disordered" evidence="5">
    <location>
        <begin position="63"/>
        <end position="141"/>
    </location>
</feature>
<feature type="region of interest" description="Disordered" evidence="5">
    <location>
        <begin position="362"/>
        <end position="428"/>
    </location>
</feature>
<evidence type="ECO:0000256" key="3">
    <source>
        <dbReference type="ARBA" id="ARBA00022833"/>
    </source>
</evidence>
<name>A0A6G6FQD9_9APHY</name>
<dbReference type="PROSITE" id="PS50089">
    <property type="entry name" value="ZF_RING_2"/>
    <property type="match status" value="1"/>
</dbReference>
<proteinExistence type="evidence at transcript level"/>
<feature type="compositionally biased region" description="Polar residues" evidence="5">
    <location>
        <begin position="68"/>
        <end position="86"/>
    </location>
</feature>
<accession>A0A6G6FQD9</accession>
<evidence type="ECO:0000256" key="2">
    <source>
        <dbReference type="ARBA" id="ARBA00022771"/>
    </source>
</evidence>
<feature type="region of interest" description="Disordered" evidence="5">
    <location>
        <begin position="315"/>
        <end position="346"/>
    </location>
</feature>
<keyword evidence="2 4" id="KW-0863">Zinc-finger</keyword>
<dbReference type="SUPFAM" id="SSF57850">
    <property type="entry name" value="RING/U-box"/>
    <property type="match status" value="1"/>
</dbReference>
<feature type="compositionally biased region" description="Low complexity" evidence="5">
    <location>
        <begin position="332"/>
        <end position="346"/>
    </location>
</feature>
<evidence type="ECO:0000313" key="7">
    <source>
        <dbReference type="EMBL" id="QIE48509.1"/>
    </source>
</evidence>
<sequence length="428" mass="44825">MRPLMVPDPHCASCNGTFVEKMENPADDPREFQVADGGQWDDGALPAGMDTFFAGLQRVLSGPAPPMRSSTVPVTNTRSTSPQARRSTTDGYRRAASPEHLDTGHSNRSGFTVRIERSSAPGGRNRTFVYGTNPATSGADEVPRLSQFAPRNADGPSEDRANITGPMLAQYLLALMGPGRAGDPFSDLIGGMFGPPGMPPGGAESGRWGDYVFNQEALDQIISQIMENSNAHQPVPATEDALEKLHKEVLEEGSPLLDKDCAVCKEQFALHTEDPDDQVIISLPCNHPFHENCILPWLKNSGTCPVCRYQLVAQPDPHSTGSDQPPQGPNRSGSSSSARSGAIGSDAGGVLQNVLGFFAAHGPQGSSSSSASAGNSARRSGTAPSSSTSPPASGSGGSSSSAAAGSRSSRPETEDHFNVPGSWGEDVD</sequence>
<dbReference type="InterPro" id="IPR013083">
    <property type="entry name" value="Znf_RING/FYVE/PHD"/>
</dbReference>
<evidence type="ECO:0000256" key="5">
    <source>
        <dbReference type="SAM" id="MobiDB-lite"/>
    </source>
</evidence>
<feature type="domain" description="RING-type" evidence="6">
    <location>
        <begin position="261"/>
        <end position="308"/>
    </location>
</feature>
<dbReference type="AlphaFoldDB" id="A0A6G6FQD9"/>
<protein>
    <recommendedName>
        <fullName evidence="6">RING-type domain-containing protein</fullName>
    </recommendedName>
</protein>
<keyword evidence="3" id="KW-0862">Zinc</keyword>
<dbReference type="InterPro" id="IPR001841">
    <property type="entry name" value="Znf_RING"/>
</dbReference>
<dbReference type="SMART" id="SM00184">
    <property type="entry name" value="RING"/>
    <property type="match status" value="1"/>
</dbReference>
<evidence type="ECO:0000256" key="4">
    <source>
        <dbReference type="PROSITE-ProRule" id="PRU00175"/>
    </source>
</evidence>
<organism evidence="7">
    <name type="scientific">Trametes gibbosa</name>
    <dbReference type="NCBI Taxonomy" id="160864"/>
    <lineage>
        <taxon>Eukaryota</taxon>
        <taxon>Fungi</taxon>
        <taxon>Dikarya</taxon>
        <taxon>Basidiomycota</taxon>
        <taxon>Agaricomycotina</taxon>
        <taxon>Agaricomycetes</taxon>
        <taxon>Polyporales</taxon>
        <taxon>Polyporaceae</taxon>
        <taxon>Trametes</taxon>
    </lineage>
</organism>
<keyword evidence="1" id="KW-0479">Metal-binding</keyword>
<feature type="compositionally biased region" description="Basic and acidic residues" evidence="5">
    <location>
        <begin position="87"/>
        <end position="105"/>
    </location>
</feature>
<feature type="compositionally biased region" description="Polar residues" evidence="5">
    <location>
        <begin position="317"/>
        <end position="331"/>
    </location>
</feature>
<dbReference type="GO" id="GO:0008270">
    <property type="term" value="F:zinc ion binding"/>
    <property type="evidence" value="ECO:0007669"/>
    <property type="project" value="UniProtKB-KW"/>
</dbReference>
<evidence type="ECO:0000256" key="1">
    <source>
        <dbReference type="ARBA" id="ARBA00022723"/>
    </source>
</evidence>
<dbReference type="EMBL" id="MK805236">
    <property type="protein sequence ID" value="QIE48509.1"/>
    <property type="molecule type" value="mRNA"/>
</dbReference>
<feature type="compositionally biased region" description="Low complexity" evidence="5">
    <location>
        <begin position="365"/>
        <end position="408"/>
    </location>
</feature>
<dbReference type="CDD" id="cd16454">
    <property type="entry name" value="RING-H2_PA-TM-RING"/>
    <property type="match status" value="1"/>
</dbReference>
<dbReference type="PANTHER" id="PTHR15710">
    <property type="entry name" value="E3 UBIQUITIN-PROTEIN LIGASE PRAJA"/>
    <property type="match status" value="1"/>
</dbReference>
<dbReference type="Gene3D" id="3.30.40.10">
    <property type="entry name" value="Zinc/RING finger domain, C3HC4 (zinc finger)"/>
    <property type="match status" value="1"/>
</dbReference>
<reference evidence="7" key="1">
    <citation type="journal article" date="2019" name="J. For. Res.">
        <title>Expression and analysis of zinc finger family gene in Lenzites gibbosa.</title>
        <authorList>
            <person name="Zhang J."/>
            <person name="Chi Y."/>
            <person name="Li S."/>
            <person name="Zhang J."/>
            <person name="Chen J."/>
        </authorList>
    </citation>
    <scope>NUCLEOTIDE SEQUENCE</scope>
    <source>
        <strain evidence="7">ZnF102</strain>
    </source>
</reference>
<dbReference type="Pfam" id="PF13639">
    <property type="entry name" value="zf-RING_2"/>
    <property type="match status" value="1"/>
</dbReference>
<evidence type="ECO:0000259" key="6">
    <source>
        <dbReference type="PROSITE" id="PS50089"/>
    </source>
</evidence>